<dbReference type="PANTHER" id="PTHR14859">
    <property type="entry name" value="CALCOFLUOR WHITE HYPERSENSITIVE PROTEIN PRECURSOR"/>
    <property type="match status" value="1"/>
</dbReference>
<dbReference type="GO" id="GO:0016020">
    <property type="term" value="C:membrane"/>
    <property type="evidence" value="ECO:0007669"/>
    <property type="project" value="GOC"/>
</dbReference>
<sequence length="252" mass="28888">MKAKFICLNLWGGGILIDNILDFLSIEKPDILAVQEVYKEADSSKNIKIYNSLDLIINNSGLKYLSFAPTYKTLKTSVIVEHGNAVFSRFPIISTDATFYDLPYDGNFKEPEKDFSSCPRNLQHVVVRINERIINIFNTHGIWGFDDEDTERRLNMSNKILEKTKDFKNVILAGDFNIDMKSQTIKNIEKNLNNLFLKEFESSFNLKYKNGAIFSKLAVDTVFVSHDINIIEKRSSKADVSDHLPLIMTFEI</sequence>
<dbReference type="EMBL" id="LBWP01000006">
    <property type="protein sequence ID" value="KKR11517.1"/>
    <property type="molecule type" value="Genomic_DNA"/>
</dbReference>
<dbReference type="AlphaFoldDB" id="A0A0G0RCU4"/>
<dbReference type="PANTHER" id="PTHR14859:SF1">
    <property type="entry name" value="PGAP2-INTERACTING PROTEIN"/>
    <property type="match status" value="1"/>
</dbReference>
<dbReference type="GO" id="GO:0003824">
    <property type="term" value="F:catalytic activity"/>
    <property type="evidence" value="ECO:0007669"/>
    <property type="project" value="InterPro"/>
</dbReference>
<accession>A0A0G0RCU4</accession>
<dbReference type="InterPro" id="IPR036691">
    <property type="entry name" value="Endo/exonu/phosph_ase_sf"/>
</dbReference>
<dbReference type="InterPro" id="IPR005135">
    <property type="entry name" value="Endo/exonuclease/phosphatase"/>
</dbReference>
<dbReference type="Pfam" id="PF03372">
    <property type="entry name" value="Exo_endo_phos"/>
    <property type="match status" value="1"/>
</dbReference>
<name>A0A0G0RCU4_9BACT</name>
<feature type="domain" description="Endonuclease/exonuclease/phosphatase" evidence="1">
    <location>
        <begin position="9"/>
        <end position="243"/>
    </location>
</feature>
<dbReference type="Gene3D" id="3.60.10.10">
    <property type="entry name" value="Endonuclease/exonuclease/phosphatase"/>
    <property type="match status" value="1"/>
</dbReference>
<comment type="caution">
    <text evidence="2">The sequence shown here is derived from an EMBL/GenBank/DDBJ whole genome shotgun (WGS) entry which is preliminary data.</text>
</comment>
<dbReference type="Proteomes" id="UP000034246">
    <property type="component" value="Unassembled WGS sequence"/>
</dbReference>
<protein>
    <recommendedName>
        <fullName evidence="1">Endonuclease/exonuclease/phosphatase domain-containing protein</fullName>
    </recommendedName>
</protein>
<dbReference type="SUPFAM" id="SSF56219">
    <property type="entry name" value="DNase I-like"/>
    <property type="match status" value="1"/>
</dbReference>
<evidence type="ECO:0000313" key="3">
    <source>
        <dbReference type="Proteomes" id="UP000034246"/>
    </source>
</evidence>
<evidence type="ECO:0000259" key="1">
    <source>
        <dbReference type="Pfam" id="PF03372"/>
    </source>
</evidence>
<reference evidence="2 3" key="1">
    <citation type="journal article" date="2015" name="Nature">
        <title>rRNA introns, odd ribosomes, and small enigmatic genomes across a large radiation of phyla.</title>
        <authorList>
            <person name="Brown C.T."/>
            <person name="Hug L.A."/>
            <person name="Thomas B.C."/>
            <person name="Sharon I."/>
            <person name="Castelle C.J."/>
            <person name="Singh A."/>
            <person name="Wilkins M.J."/>
            <person name="Williams K.H."/>
            <person name="Banfield J.F."/>
        </authorList>
    </citation>
    <scope>NUCLEOTIDE SEQUENCE [LARGE SCALE GENOMIC DNA]</scope>
</reference>
<gene>
    <name evidence="2" type="ORF">UT39_C0006G0023</name>
</gene>
<proteinExistence type="predicted"/>
<evidence type="ECO:0000313" key="2">
    <source>
        <dbReference type="EMBL" id="KKR11517.1"/>
    </source>
</evidence>
<organism evidence="2 3">
    <name type="scientific">Candidatus Woesebacteria bacterium GW2011_GWA1_39_21</name>
    <dbReference type="NCBI Taxonomy" id="1618550"/>
    <lineage>
        <taxon>Bacteria</taxon>
        <taxon>Candidatus Woeseibacteriota</taxon>
    </lineage>
</organism>
<dbReference type="InterPro" id="IPR051916">
    <property type="entry name" value="GPI-anchor_lipid_remodeler"/>
</dbReference>
<dbReference type="GO" id="GO:0006506">
    <property type="term" value="P:GPI anchor biosynthetic process"/>
    <property type="evidence" value="ECO:0007669"/>
    <property type="project" value="TreeGrafter"/>
</dbReference>